<evidence type="ECO:0000313" key="5">
    <source>
        <dbReference type="Proteomes" id="UP000291144"/>
    </source>
</evidence>
<dbReference type="AlphaFoldDB" id="A0A4R0KXS7"/>
<keyword evidence="2" id="KW-0012">Acyltransferase</keyword>
<dbReference type="PROSITE" id="PS51186">
    <property type="entry name" value="GNAT"/>
    <property type="match status" value="1"/>
</dbReference>
<protein>
    <submittedName>
        <fullName evidence="4">GNAT family N-acetyltransferase</fullName>
    </submittedName>
</protein>
<evidence type="ECO:0000259" key="3">
    <source>
        <dbReference type="PROSITE" id="PS51186"/>
    </source>
</evidence>
<dbReference type="OrthoDB" id="9797456at2"/>
<keyword evidence="1 4" id="KW-0808">Transferase</keyword>
<dbReference type="GO" id="GO:0016747">
    <property type="term" value="F:acyltransferase activity, transferring groups other than amino-acyl groups"/>
    <property type="evidence" value="ECO:0007669"/>
    <property type="project" value="InterPro"/>
</dbReference>
<evidence type="ECO:0000256" key="2">
    <source>
        <dbReference type="ARBA" id="ARBA00023315"/>
    </source>
</evidence>
<dbReference type="PANTHER" id="PTHR43420">
    <property type="entry name" value="ACETYLTRANSFERASE"/>
    <property type="match status" value="1"/>
</dbReference>
<dbReference type="Gene3D" id="3.40.630.30">
    <property type="match status" value="1"/>
</dbReference>
<dbReference type="EMBL" id="SJKB01000001">
    <property type="protein sequence ID" value="TCC65579.1"/>
    <property type="molecule type" value="Genomic_DNA"/>
</dbReference>
<name>A0A4R0KXS7_9ACTN</name>
<keyword evidence="5" id="KW-1185">Reference proteome</keyword>
<feature type="domain" description="N-acetyltransferase" evidence="3">
    <location>
        <begin position="101"/>
        <end position="228"/>
    </location>
</feature>
<comment type="caution">
    <text evidence="4">The sequence shown here is derived from an EMBL/GenBank/DDBJ whole genome shotgun (WGS) entry which is preliminary data.</text>
</comment>
<dbReference type="InterPro" id="IPR016181">
    <property type="entry name" value="Acyl_CoA_acyltransferase"/>
</dbReference>
<dbReference type="InterPro" id="IPR000182">
    <property type="entry name" value="GNAT_dom"/>
</dbReference>
<accession>A0A4R0KXS7</accession>
<sequence>MCRGDDRVLTNPVYAALTGPHAGVAEVRGNARRYPPAAAPFLGLPDDPTPQDWADAGVLLGPGTTAALMRPEFPIPDGFKLDLHIDLVQFVAPADLPAEDPEAVLLGPDDVPEMLALVALTDPGPFRTRTIELGTYLGIRREGELIAMAGTRFALPDHTEISAVCTHPSYQGQGLATRLIRAVAAHITAAGRTPMLHTGGSNTNAIRLYNSLGFTLTNRMKVTLVQAL</sequence>
<reference evidence="4 5" key="1">
    <citation type="submission" date="2019-02" db="EMBL/GenBank/DDBJ databases">
        <title>Kribbella capetownensis sp. nov. and Kribbella speibonae sp. nov., isolated from soil.</title>
        <authorList>
            <person name="Curtis S.M."/>
            <person name="Norton I."/>
            <person name="Everest G.J."/>
            <person name="Meyers P.R."/>
        </authorList>
    </citation>
    <scope>NUCLEOTIDE SEQUENCE [LARGE SCALE GENOMIC DNA]</scope>
    <source>
        <strain evidence="4 5">NRRL B-24813</strain>
    </source>
</reference>
<evidence type="ECO:0000313" key="4">
    <source>
        <dbReference type="EMBL" id="TCC65579.1"/>
    </source>
</evidence>
<gene>
    <name evidence="4" type="ORF">E0H73_01170</name>
</gene>
<dbReference type="InterPro" id="IPR013653">
    <property type="entry name" value="GCN5-like_dom"/>
</dbReference>
<dbReference type="Pfam" id="PF08445">
    <property type="entry name" value="FR47"/>
    <property type="match status" value="1"/>
</dbReference>
<dbReference type="InterPro" id="IPR050680">
    <property type="entry name" value="YpeA/RimI_acetyltransf"/>
</dbReference>
<dbReference type="CDD" id="cd04301">
    <property type="entry name" value="NAT_SF"/>
    <property type="match status" value="1"/>
</dbReference>
<dbReference type="PANTHER" id="PTHR43420:SF3">
    <property type="entry name" value="N-ACETYLTRANSFERASE DOMAIN-CONTAINING PROTEIN"/>
    <property type="match status" value="1"/>
</dbReference>
<proteinExistence type="predicted"/>
<dbReference type="Proteomes" id="UP000291144">
    <property type="component" value="Unassembled WGS sequence"/>
</dbReference>
<organism evidence="4 5">
    <name type="scientific">Kribbella pittospori</name>
    <dbReference type="NCBI Taxonomy" id="722689"/>
    <lineage>
        <taxon>Bacteria</taxon>
        <taxon>Bacillati</taxon>
        <taxon>Actinomycetota</taxon>
        <taxon>Actinomycetes</taxon>
        <taxon>Propionibacteriales</taxon>
        <taxon>Kribbellaceae</taxon>
        <taxon>Kribbella</taxon>
    </lineage>
</organism>
<dbReference type="SUPFAM" id="SSF55729">
    <property type="entry name" value="Acyl-CoA N-acyltransferases (Nat)"/>
    <property type="match status" value="1"/>
</dbReference>
<evidence type="ECO:0000256" key="1">
    <source>
        <dbReference type="ARBA" id="ARBA00022679"/>
    </source>
</evidence>